<reference evidence="1 2" key="1">
    <citation type="journal article" date="2011" name="Nat. Biotechnol.">
        <title>Comparative genomic analysis of the thermophilic biomass-degrading fungi Myceliophthora thermophila and Thielavia terrestris.</title>
        <authorList>
            <person name="Berka R.M."/>
            <person name="Grigoriev I.V."/>
            <person name="Otillar R."/>
            <person name="Salamov A."/>
            <person name="Grimwood J."/>
            <person name="Reid I."/>
            <person name="Ishmael N."/>
            <person name="John T."/>
            <person name="Darmond C."/>
            <person name="Moisan M.-C."/>
            <person name="Henrissat B."/>
            <person name="Coutinho P.M."/>
            <person name="Lombard V."/>
            <person name="Natvig D.O."/>
            <person name="Lindquist E."/>
            <person name="Schmutz J."/>
            <person name="Lucas S."/>
            <person name="Harris P."/>
            <person name="Powlowski J."/>
            <person name="Bellemare A."/>
            <person name="Taylor D."/>
            <person name="Butler G."/>
            <person name="de Vries R.P."/>
            <person name="Allijn I.E."/>
            <person name="van den Brink J."/>
            <person name="Ushinsky S."/>
            <person name="Storms R."/>
            <person name="Powell A.J."/>
            <person name="Paulsen I.T."/>
            <person name="Elbourne L.D.H."/>
            <person name="Baker S.E."/>
            <person name="Magnuson J."/>
            <person name="LaBoissiere S."/>
            <person name="Clutterbuck A.J."/>
            <person name="Martinez D."/>
            <person name="Wogulis M."/>
            <person name="de Leon A.L."/>
            <person name="Rey M.W."/>
            <person name="Tsang A."/>
        </authorList>
    </citation>
    <scope>NUCLEOTIDE SEQUENCE [LARGE SCALE GENOMIC DNA]</scope>
    <source>
        <strain evidence="2">ATCC 42464 / BCRC 31852 / DSM 1799</strain>
    </source>
</reference>
<dbReference type="EMBL" id="CP003003">
    <property type="protein sequence ID" value="AEO56244.1"/>
    <property type="molecule type" value="Genomic_DNA"/>
</dbReference>
<dbReference type="GeneID" id="11510294"/>
<dbReference type="eggNOG" id="ENOG502RKPG">
    <property type="taxonomic scope" value="Eukaryota"/>
</dbReference>
<dbReference type="AlphaFoldDB" id="G2Q8J5"/>
<feature type="non-terminal residue" evidence="1">
    <location>
        <position position="1"/>
    </location>
</feature>
<dbReference type="HOGENOM" id="CLU_2518841_0_0_1"/>
<dbReference type="OrthoDB" id="3542212at2759"/>
<name>G2Q8J5_THET4</name>
<organism evidence="1 2">
    <name type="scientific">Thermothelomyces thermophilus (strain ATCC 42464 / BCRC 31852 / DSM 1799)</name>
    <name type="common">Sporotrichum thermophile</name>
    <dbReference type="NCBI Taxonomy" id="573729"/>
    <lineage>
        <taxon>Eukaryota</taxon>
        <taxon>Fungi</taxon>
        <taxon>Dikarya</taxon>
        <taxon>Ascomycota</taxon>
        <taxon>Pezizomycotina</taxon>
        <taxon>Sordariomycetes</taxon>
        <taxon>Sordariomycetidae</taxon>
        <taxon>Sordariales</taxon>
        <taxon>Chaetomiaceae</taxon>
        <taxon>Thermothelomyces</taxon>
    </lineage>
</organism>
<dbReference type="PANTHER" id="PTHR42052">
    <property type="entry name" value="ABM DOMAIN-CONTAINING PROTEIN"/>
    <property type="match status" value="1"/>
</dbReference>
<dbReference type="PANTHER" id="PTHR42052:SF1">
    <property type="entry name" value="ABM DOMAIN-CONTAINING PROTEIN"/>
    <property type="match status" value="1"/>
</dbReference>
<keyword evidence="2" id="KW-1185">Reference proteome</keyword>
<evidence type="ECO:0000313" key="1">
    <source>
        <dbReference type="EMBL" id="AEO56244.1"/>
    </source>
</evidence>
<dbReference type="KEGG" id="mtm:MYCTH_2032845"/>
<dbReference type="Proteomes" id="UP000007322">
    <property type="component" value="Chromosome 2"/>
</dbReference>
<accession>G2Q8J5</accession>
<dbReference type="InParanoid" id="G2Q8J5"/>
<protein>
    <submittedName>
        <fullName evidence="1">Uncharacterized protein</fullName>
    </submittedName>
</protein>
<dbReference type="OMA" id="WHAAAFP"/>
<evidence type="ECO:0000313" key="2">
    <source>
        <dbReference type="Proteomes" id="UP000007322"/>
    </source>
</evidence>
<gene>
    <name evidence="1" type="ORF">MYCTH_2032845</name>
</gene>
<dbReference type="Gene3D" id="3.30.70.100">
    <property type="match status" value="1"/>
</dbReference>
<feature type="non-terminal residue" evidence="1">
    <location>
        <position position="85"/>
    </location>
</feature>
<dbReference type="RefSeq" id="XP_003661489.1">
    <property type="nucleotide sequence ID" value="XM_003661441.1"/>
</dbReference>
<dbReference type="VEuPathDB" id="FungiDB:MYCTH_2032845"/>
<proteinExistence type="predicted"/>
<sequence>PVTEFALLHLTTPSPHLPDSIRASLAAATRLQDAWHAKAFPALPSSAVDRAALWFPQVEDPSWLMTTAKWDSVAAHWDWIRSEEN</sequence>